<dbReference type="Proteomes" id="UP001596242">
    <property type="component" value="Unassembled WGS sequence"/>
</dbReference>
<gene>
    <name evidence="2" type="ORF">ACFP50_15670</name>
</gene>
<dbReference type="RefSeq" id="WP_386397612.1">
    <property type="nucleotide sequence ID" value="NZ_JBHSPT010000034.1"/>
</dbReference>
<evidence type="ECO:0000313" key="2">
    <source>
        <dbReference type="EMBL" id="MFC6056855.1"/>
    </source>
</evidence>
<proteinExistence type="predicted"/>
<evidence type="ECO:0000259" key="1">
    <source>
        <dbReference type="Pfam" id="PF04149"/>
    </source>
</evidence>
<dbReference type="Pfam" id="PF04149">
    <property type="entry name" value="DUF397"/>
    <property type="match status" value="1"/>
</dbReference>
<dbReference type="EMBL" id="JBHSPT010000034">
    <property type="protein sequence ID" value="MFC6056855.1"/>
    <property type="molecule type" value="Genomic_DNA"/>
</dbReference>
<keyword evidence="3" id="KW-1185">Reference proteome</keyword>
<sequence length="169" mass="18136">MPAFTWQKSSYCGEGESCVHVAAVAPPVINWQKSSYCPEGNSCIHVAATAPPITNWQKSSLCGAGDSCVHVATTARSIHITESADPSGAMLTTTPDDFLTLIQAMKEGRQMADDRRPGIEVVVDDDTVRIRATAAPGTTVTTVTTDRRKWDAFVLGVRAGEFDHFVAQP</sequence>
<comment type="caution">
    <text evidence="2">The sequence shown here is derived from an EMBL/GenBank/DDBJ whole genome shotgun (WGS) entry which is preliminary data.</text>
</comment>
<feature type="domain" description="DUF397" evidence="1">
    <location>
        <begin position="55"/>
        <end position="106"/>
    </location>
</feature>
<name>A0ABW1M0K0_9ACTN</name>
<evidence type="ECO:0000313" key="3">
    <source>
        <dbReference type="Proteomes" id="UP001596242"/>
    </source>
</evidence>
<dbReference type="InterPro" id="IPR007278">
    <property type="entry name" value="DUF397"/>
</dbReference>
<organism evidence="2 3">
    <name type="scientific">Streptomyces pratens</name>
    <dbReference type="NCBI Taxonomy" id="887456"/>
    <lineage>
        <taxon>Bacteria</taxon>
        <taxon>Bacillati</taxon>
        <taxon>Actinomycetota</taxon>
        <taxon>Actinomycetes</taxon>
        <taxon>Kitasatosporales</taxon>
        <taxon>Streptomycetaceae</taxon>
        <taxon>Streptomyces</taxon>
    </lineage>
</organism>
<protein>
    <submittedName>
        <fullName evidence="2">DUF397 domain-containing protein</fullName>
    </submittedName>
</protein>
<reference evidence="3" key="1">
    <citation type="journal article" date="2019" name="Int. J. Syst. Evol. Microbiol.">
        <title>The Global Catalogue of Microorganisms (GCM) 10K type strain sequencing project: providing services to taxonomists for standard genome sequencing and annotation.</title>
        <authorList>
            <consortium name="The Broad Institute Genomics Platform"/>
            <consortium name="The Broad Institute Genome Sequencing Center for Infectious Disease"/>
            <person name="Wu L."/>
            <person name="Ma J."/>
        </authorList>
    </citation>
    <scope>NUCLEOTIDE SEQUENCE [LARGE SCALE GENOMIC DNA]</scope>
    <source>
        <strain evidence="3">JCM 12763</strain>
    </source>
</reference>
<accession>A0ABW1M0K0</accession>